<accession>A0A8J3ZTK1</accession>
<gene>
    <name evidence="3" type="ORF">Voc01_048640</name>
</gene>
<evidence type="ECO:0000256" key="1">
    <source>
        <dbReference type="SAM" id="MobiDB-lite"/>
    </source>
</evidence>
<feature type="transmembrane region" description="Helical" evidence="2">
    <location>
        <begin position="6"/>
        <end position="26"/>
    </location>
</feature>
<protein>
    <submittedName>
        <fullName evidence="3">Uncharacterized protein</fullName>
    </submittedName>
</protein>
<dbReference type="RefSeq" id="WP_203929866.1">
    <property type="nucleotide sequence ID" value="NZ_BOPH01000072.1"/>
</dbReference>
<dbReference type="Proteomes" id="UP000635606">
    <property type="component" value="Unassembled WGS sequence"/>
</dbReference>
<evidence type="ECO:0000313" key="4">
    <source>
        <dbReference type="Proteomes" id="UP000635606"/>
    </source>
</evidence>
<evidence type="ECO:0000313" key="3">
    <source>
        <dbReference type="EMBL" id="GIJ69947.1"/>
    </source>
</evidence>
<feature type="transmembrane region" description="Helical" evidence="2">
    <location>
        <begin position="33"/>
        <end position="58"/>
    </location>
</feature>
<keyword evidence="2" id="KW-1133">Transmembrane helix</keyword>
<keyword evidence="2" id="KW-0472">Membrane</keyword>
<reference evidence="3" key="1">
    <citation type="submission" date="2021-01" db="EMBL/GenBank/DDBJ databases">
        <title>Whole genome shotgun sequence of Virgisporangium ochraceum NBRC 16418.</title>
        <authorList>
            <person name="Komaki H."/>
            <person name="Tamura T."/>
        </authorList>
    </citation>
    <scope>NUCLEOTIDE SEQUENCE</scope>
    <source>
        <strain evidence="3">NBRC 16418</strain>
    </source>
</reference>
<feature type="transmembrane region" description="Helical" evidence="2">
    <location>
        <begin position="78"/>
        <end position="97"/>
    </location>
</feature>
<feature type="region of interest" description="Disordered" evidence="1">
    <location>
        <begin position="120"/>
        <end position="195"/>
    </location>
</feature>
<name>A0A8J3ZTK1_9ACTN</name>
<keyword evidence="4" id="KW-1185">Reference proteome</keyword>
<feature type="compositionally biased region" description="Pro residues" evidence="1">
    <location>
        <begin position="186"/>
        <end position="195"/>
    </location>
</feature>
<sequence length="195" mass="19504">MGNLGLVLSDIVLIIVALGGGILTLVRARRVGGLAVGLAGTACALLVLSAILDMVWWLAIFPGILDSDGYSGVTGAHFAVSFIGWLLIVVSIGLLFASTNVGRSAGADLIDGRVAGPAGGPGPMPAAPGAPGGFTVPPPAPAPGPAGATPAPAAQPTQGWTPPQQAQPNWNIHSGVWSIPHGTFDGPPPDQQNHR</sequence>
<proteinExistence type="predicted"/>
<organism evidence="3 4">
    <name type="scientific">Virgisporangium ochraceum</name>
    <dbReference type="NCBI Taxonomy" id="65505"/>
    <lineage>
        <taxon>Bacteria</taxon>
        <taxon>Bacillati</taxon>
        <taxon>Actinomycetota</taxon>
        <taxon>Actinomycetes</taxon>
        <taxon>Micromonosporales</taxon>
        <taxon>Micromonosporaceae</taxon>
        <taxon>Virgisporangium</taxon>
    </lineage>
</organism>
<feature type="compositionally biased region" description="Low complexity" evidence="1">
    <location>
        <begin position="145"/>
        <end position="168"/>
    </location>
</feature>
<keyword evidence="2" id="KW-0812">Transmembrane</keyword>
<dbReference type="EMBL" id="BOPH01000072">
    <property type="protein sequence ID" value="GIJ69947.1"/>
    <property type="molecule type" value="Genomic_DNA"/>
</dbReference>
<evidence type="ECO:0000256" key="2">
    <source>
        <dbReference type="SAM" id="Phobius"/>
    </source>
</evidence>
<comment type="caution">
    <text evidence="3">The sequence shown here is derived from an EMBL/GenBank/DDBJ whole genome shotgun (WGS) entry which is preliminary data.</text>
</comment>
<dbReference type="AlphaFoldDB" id="A0A8J3ZTK1"/>